<accession>A0ABW9ZIV9</accession>
<keyword evidence="1" id="KW-0812">Transmembrane</keyword>
<feature type="transmembrane region" description="Helical" evidence="1">
    <location>
        <begin position="21"/>
        <end position="40"/>
    </location>
</feature>
<dbReference type="EMBL" id="JAABLP010000003">
    <property type="protein sequence ID" value="NBN64808.1"/>
    <property type="molecule type" value="Genomic_DNA"/>
</dbReference>
<reference evidence="2 3" key="1">
    <citation type="submission" date="2020-01" db="EMBL/GenBank/DDBJ databases">
        <authorList>
            <person name="Peng S.Y."/>
            <person name="Li J."/>
            <person name="Wang M."/>
            <person name="Wang L."/>
            <person name="Wang C.Q."/>
            <person name="Wang J.R."/>
        </authorList>
    </citation>
    <scope>NUCLEOTIDE SEQUENCE [LARGE SCALE GENOMIC DNA]</scope>
    <source>
        <strain evidence="2 3">XCT-34</strain>
    </source>
</reference>
<evidence type="ECO:0008006" key="4">
    <source>
        <dbReference type="Google" id="ProtNLM"/>
    </source>
</evidence>
<comment type="caution">
    <text evidence="2">The sequence shown here is derived from an EMBL/GenBank/DDBJ whole genome shotgun (WGS) entry which is preliminary data.</text>
</comment>
<keyword evidence="1" id="KW-0472">Membrane</keyword>
<dbReference type="RefSeq" id="WP_161676752.1">
    <property type="nucleotide sequence ID" value="NZ_JAABLP010000003.1"/>
</dbReference>
<feature type="transmembrane region" description="Helical" evidence="1">
    <location>
        <begin position="93"/>
        <end position="117"/>
    </location>
</feature>
<evidence type="ECO:0000313" key="3">
    <source>
        <dbReference type="Proteomes" id="UP000541347"/>
    </source>
</evidence>
<organism evidence="2 3">
    <name type="scientific">Pannonibacter tanglangensis</name>
    <dbReference type="NCBI Taxonomy" id="2750084"/>
    <lineage>
        <taxon>Bacteria</taxon>
        <taxon>Pseudomonadati</taxon>
        <taxon>Pseudomonadota</taxon>
        <taxon>Alphaproteobacteria</taxon>
        <taxon>Hyphomicrobiales</taxon>
        <taxon>Stappiaceae</taxon>
        <taxon>Pannonibacter</taxon>
    </lineage>
</organism>
<feature type="transmembrane region" description="Helical" evidence="1">
    <location>
        <begin position="123"/>
        <end position="141"/>
    </location>
</feature>
<gene>
    <name evidence="2" type="ORF">GWI71_14035</name>
</gene>
<evidence type="ECO:0000256" key="1">
    <source>
        <dbReference type="SAM" id="Phobius"/>
    </source>
</evidence>
<keyword evidence="1" id="KW-1133">Transmembrane helix</keyword>
<proteinExistence type="predicted"/>
<feature type="transmembrane region" description="Helical" evidence="1">
    <location>
        <begin position="64"/>
        <end position="86"/>
    </location>
</feature>
<protein>
    <recommendedName>
        <fullName evidence="4">Major facilitator superfamily (MFS) profile domain-containing protein</fullName>
    </recommendedName>
</protein>
<evidence type="ECO:0000313" key="2">
    <source>
        <dbReference type="EMBL" id="NBN64808.1"/>
    </source>
</evidence>
<keyword evidence="3" id="KW-1185">Reference proteome</keyword>
<name>A0ABW9ZIV9_9HYPH</name>
<dbReference type="Proteomes" id="UP000541347">
    <property type="component" value="Unassembled WGS sequence"/>
</dbReference>
<sequence length="147" mass="14894">MSDASAFPLASRPRLWTRGTALGGIAWNLFGAIQLVGSVTETRDSLMASGLTADQATVMTGYPAWMTLAFAAGVTGGLAGSVLLLLRRPEAAGVLALSLAGYVGLWIGDAIHGVFAAMGAPQIIILSLVVAIAGALLAVALRQDATS</sequence>